<accession>A0AAV4IU87</accession>
<evidence type="ECO:0000256" key="1">
    <source>
        <dbReference type="ARBA" id="ARBA00022505"/>
    </source>
</evidence>
<dbReference type="InterPro" id="IPR016208">
    <property type="entry name" value="Ald_Oxase/xanthine_DH-like"/>
</dbReference>
<dbReference type="FunFam" id="3.30.390.50:FF:000003">
    <property type="entry name" value="Aldehyde oxidase1"/>
    <property type="match status" value="1"/>
</dbReference>
<dbReference type="Gene3D" id="3.30.465.10">
    <property type="match status" value="1"/>
</dbReference>
<dbReference type="AlphaFoldDB" id="A0AAV4IU87"/>
<dbReference type="SUPFAM" id="SSF47741">
    <property type="entry name" value="CO dehydrogenase ISP C-domain like"/>
    <property type="match status" value="1"/>
</dbReference>
<feature type="compositionally biased region" description="Polar residues" evidence="2">
    <location>
        <begin position="1"/>
        <end position="16"/>
    </location>
</feature>
<keyword evidence="5" id="KW-1185">Reference proteome</keyword>
<gene>
    <name evidence="4" type="ORF">ElyMa_001410300</name>
</gene>
<dbReference type="Gene3D" id="1.10.150.120">
    <property type="entry name" value="[2Fe-2S]-binding domain"/>
    <property type="match status" value="1"/>
</dbReference>
<dbReference type="GO" id="GO:0016491">
    <property type="term" value="F:oxidoreductase activity"/>
    <property type="evidence" value="ECO:0007669"/>
    <property type="project" value="InterPro"/>
</dbReference>
<dbReference type="Gene3D" id="3.30.390.50">
    <property type="entry name" value="CO dehydrogenase flavoprotein, C-terminal domain"/>
    <property type="match status" value="1"/>
</dbReference>
<dbReference type="EMBL" id="BMAT01002776">
    <property type="protein sequence ID" value="GFS13937.1"/>
    <property type="molecule type" value="Genomic_DNA"/>
</dbReference>
<evidence type="ECO:0000313" key="4">
    <source>
        <dbReference type="EMBL" id="GFS13937.1"/>
    </source>
</evidence>
<dbReference type="PANTHER" id="PTHR11908">
    <property type="entry name" value="XANTHINE DEHYDROGENASE"/>
    <property type="match status" value="1"/>
</dbReference>
<feature type="region of interest" description="Disordered" evidence="2">
    <location>
        <begin position="1"/>
        <end position="32"/>
    </location>
</feature>
<organism evidence="4 5">
    <name type="scientific">Elysia marginata</name>
    <dbReference type="NCBI Taxonomy" id="1093978"/>
    <lineage>
        <taxon>Eukaryota</taxon>
        <taxon>Metazoa</taxon>
        <taxon>Spiralia</taxon>
        <taxon>Lophotrochozoa</taxon>
        <taxon>Mollusca</taxon>
        <taxon>Gastropoda</taxon>
        <taxon>Heterobranchia</taxon>
        <taxon>Euthyneura</taxon>
        <taxon>Panpulmonata</taxon>
        <taxon>Sacoglossa</taxon>
        <taxon>Placobranchoidea</taxon>
        <taxon>Plakobranchidae</taxon>
        <taxon>Elysia</taxon>
    </lineage>
</organism>
<dbReference type="PANTHER" id="PTHR11908:SF132">
    <property type="entry name" value="ALDEHYDE OXIDASE 1-RELATED"/>
    <property type="match status" value="1"/>
</dbReference>
<dbReference type="InterPro" id="IPR016167">
    <property type="entry name" value="FAD-bd_PCMH_sub1"/>
</dbReference>
<dbReference type="Pfam" id="PF01799">
    <property type="entry name" value="Fer2_2"/>
    <property type="match status" value="1"/>
</dbReference>
<dbReference type="SMART" id="SM01092">
    <property type="entry name" value="CO_deh_flav_C"/>
    <property type="match status" value="1"/>
</dbReference>
<dbReference type="GO" id="GO:0005506">
    <property type="term" value="F:iron ion binding"/>
    <property type="evidence" value="ECO:0007669"/>
    <property type="project" value="InterPro"/>
</dbReference>
<dbReference type="Pfam" id="PF03450">
    <property type="entry name" value="CO_deh_flav_C"/>
    <property type="match status" value="1"/>
</dbReference>
<sequence>MNTNSENGNNHWTTVSRGKKRDKNSDTPPKVQGNAELRFKQKAGKTEEEQLFLLHQNPNITAQDVEDNFDGNICRCTGYRPILDAMKSFTEDANIPGRKTIDIEDLNKNLCPKTGEKCSSSCSGRSLDLELSDARWYRPCSLAALGQVMEANKTKQTRLVFGNTSSGIYKNEGPFDIYVDLHSVKELFCFQSGSIGGNLMIKNRHNEFPSDIFTTLEAARAEVEIFDTATRKKQTTSLLEFVSVDMSNKVLTAVILPRLEENIVYRSFKITPRWQNSHAYVNAAFTIPINEQVIQGKPSIVLGGISADTIHATKTEDFLTNKNLSEAVIKEAYCILRDELTPTESILESSPKYRKDVASGLLYKVLLGLCDSKNAKLQSGSENLHRPVSSGLQTYQEMASEFPLKHALPKMTSPLQVE</sequence>
<evidence type="ECO:0000256" key="2">
    <source>
        <dbReference type="SAM" id="MobiDB-lite"/>
    </source>
</evidence>
<dbReference type="SUPFAM" id="SSF56176">
    <property type="entry name" value="FAD-binding/transporter-associated domain-like"/>
    <property type="match status" value="1"/>
</dbReference>
<dbReference type="Gene3D" id="3.30.43.10">
    <property type="entry name" value="Uridine Diphospho-n-acetylenolpyruvylglucosamine Reductase, domain 2"/>
    <property type="match status" value="1"/>
</dbReference>
<comment type="caution">
    <text evidence="4">The sequence shown here is derived from an EMBL/GenBank/DDBJ whole genome shotgun (WGS) entry which is preliminary data.</text>
</comment>
<dbReference type="InterPro" id="IPR005107">
    <property type="entry name" value="CO_DH_flav_C"/>
</dbReference>
<dbReference type="GO" id="GO:0050660">
    <property type="term" value="F:flavin adenine dinucleotide binding"/>
    <property type="evidence" value="ECO:0007669"/>
    <property type="project" value="InterPro"/>
</dbReference>
<dbReference type="InterPro" id="IPR036683">
    <property type="entry name" value="CO_DH_flav_C_dom_sf"/>
</dbReference>
<dbReference type="InterPro" id="IPR016169">
    <property type="entry name" value="FAD-bd_PCMH_sub2"/>
</dbReference>
<dbReference type="InterPro" id="IPR036884">
    <property type="entry name" value="2Fe-2S-bd_dom_sf"/>
</dbReference>
<protein>
    <submittedName>
        <fullName evidence="4">Xanthine dehydrogenase</fullName>
    </submittedName>
</protein>
<proteinExistence type="predicted"/>
<dbReference type="SUPFAM" id="SSF55447">
    <property type="entry name" value="CO dehydrogenase flavoprotein C-terminal domain-like"/>
    <property type="match status" value="1"/>
</dbReference>
<evidence type="ECO:0000313" key="5">
    <source>
        <dbReference type="Proteomes" id="UP000762676"/>
    </source>
</evidence>
<reference evidence="4 5" key="1">
    <citation type="journal article" date="2021" name="Elife">
        <title>Chloroplast acquisition without the gene transfer in kleptoplastic sea slugs, Plakobranchus ocellatus.</title>
        <authorList>
            <person name="Maeda T."/>
            <person name="Takahashi S."/>
            <person name="Yoshida T."/>
            <person name="Shimamura S."/>
            <person name="Takaki Y."/>
            <person name="Nagai Y."/>
            <person name="Toyoda A."/>
            <person name="Suzuki Y."/>
            <person name="Arimoto A."/>
            <person name="Ishii H."/>
            <person name="Satoh N."/>
            <person name="Nishiyama T."/>
            <person name="Hasebe M."/>
            <person name="Maruyama T."/>
            <person name="Minagawa J."/>
            <person name="Obokata J."/>
            <person name="Shigenobu S."/>
        </authorList>
    </citation>
    <scope>NUCLEOTIDE SEQUENCE [LARGE SCALE GENOMIC DNA]</scope>
</reference>
<evidence type="ECO:0000259" key="3">
    <source>
        <dbReference type="SMART" id="SM01092"/>
    </source>
</evidence>
<keyword evidence="1" id="KW-0500">Molybdenum</keyword>
<name>A0AAV4IU87_9GAST</name>
<dbReference type="InterPro" id="IPR002888">
    <property type="entry name" value="2Fe-2S-bd"/>
</dbReference>
<dbReference type="InterPro" id="IPR036318">
    <property type="entry name" value="FAD-bd_PCMH-like_sf"/>
</dbReference>
<feature type="domain" description="CO dehydrogenase flavoprotein C-terminal" evidence="3">
    <location>
        <begin position="266"/>
        <end position="369"/>
    </location>
</feature>
<dbReference type="Proteomes" id="UP000762676">
    <property type="component" value="Unassembled WGS sequence"/>
</dbReference>